<dbReference type="AlphaFoldDB" id="A0A0D7BGB4"/>
<feature type="compositionally biased region" description="Polar residues" evidence="1">
    <location>
        <begin position="25"/>
        <end position="35"/>
    </location>
</feature>
<feature type="compositionally biased region" description="Basic residues" evidence="1">
    <location>
        <begin position="129"/>
        <end position="139"/>
    </location>
</feature>
<evidence type="ECO:0000256" key="1">
    <source>
        <dbReference type="SAM" id="MobiDB-lite"/>
    </source>
</evidence>
<proteinExistence type="predicted"/>
<organism evidence="2 3">
    <name type="scientific">Cylindrobasidium torrendii FP15055 ss-10</name>
    <dbReference type="NCBI Taxonomy" id="1314674"/>
    <lineage>
        <taxon>Eukaryota</taxon>
        <taxon>Fungi</taxon>
        <taxon>Dikarya</taxon>
        <taxon>Basidiomycota</taxon>
        <taxon>Agaricomycotina</taxon>
        <taxon>Agaricomycetes</taxon>
        <taxon>Agaricomycetidae</taxon>
        <taxon>Agaricales</taxon>
        <taxon>Marasmiineae</taxon>
        <taxon>Physalacriaceae</taxon>
        <taxon>Cylindrobasidium</taxon>
    </lineage>
</organism>
<feature type="region of interest" description="Disordered" evidence="1">
    <location>
        <begin position="25"/>
        <end position="72"/>
    </location>
</feature>
<gene>
    <name evidence="2" type="ORF">CYLTODRAFT_488829</name>
</gene>
<keyword evidence="3" id="KW-1185">Reference proteome</keyword>
<dbReference type="EMBL" id="KN880482">
    <property type="protein sequence ID" value="KIY69532.1"/>
    <property type="molecule type" value="Genomic_DNA"/>
</dbReference>
<feature type="compositionally biased region" description="Pro residues" evidence="1">
    <location>
        <begin position="215"/>
        <end position="224"/>
    </location>
</feature>
<feature type="compositionally biased region" description="Basic residues" evidence="1">
    <location>
        <begin position="170"/>
        <end position="180"/>
    </location>
</feature>
<evidence type="ECO:0000313" key="3">
    <source>
        <dbReference type="Proteomes" id="UP000054007"/>
    </source>
</evidence>
<reference evidence="2 3" key="1">
    <citation type="journal article" date="2015" name="Fungal Genet. Biol.">
        <title>Evolution of novel wood decay mechanisms in Agaricales revealed by the genome sequences of Fistulina hepatica and Cylindrobasidium torrendii.</title>
        <authorList>
            <person name="Floudas D."/>
            <person name="Held B.W."/>
            <person name="Riley R."/>
            <person name="Nagy L.G."/>
            <person name="Koehler G."/>
            <person name="Ransdell A.S."/>
            <person name="Younus H."/>
            <person name="Chow J."/>
            <person name="Chiniquy J."/>
            <person name="Lipzen A."/>
            <person name="Tritt A."/>
            <person name="Sun H."/>
            <person name="Haridas S."/>
            <person name="LaButti K."/>
            <person name="Ohm R.A."/>
            <person name="Kues U."/>
            <person name="Blanchette R.A."/>
            <person name="Grigoriev I.V."/>
            <person name="Minto R.E."/>
            <person name="Hibbett D.S."/>
        </authorList>
    </citation>
    <scope>NUCLEOTIDE SEQUENCE [LARGE SCALE GENOMIC DNA]</scope>
    <source>
        <strain evidence="2 3">FP15055 ss-10</strain>
    </source>
</reference>
<name>A0A0D7BGB4_9AGAR</name>
<feature type="region of interest" description="Disordered" evidence="1">
    <location>
        <begin position="108"/>
        <end position="183"/>
    </location>
</feature>
<evidence type="ECO:0000313" key="2">
    <source>
        <dbReference type="EMBL" id="KIY69532.1"/>
    </source>
</evidence>
<sequence length="241" mass="26512">MFRNALDALRRILHLRPVVNQRTNALRSGTASTKPPISAPFFTRNQRSSMIDEYAPRPAPRPRAPSGRSGASTIPLANVHAFASAPGAFPLPSARQNFAASAYHEFGSDYSPRTRATKQKSDRNPQSSHGRRSRTKSHARAVTFSNTKPQIPQMDPPTFEELRAGDASSHHHHHHRRTRMKSTNSSTYIDSYYFGSICGNGSGGQKRQYSRFSKPLPPRPPPTPTGFGCPGTAGRDLPTVI</sequence>
<dbReference type="Proteomes" id="UP000054007">
    <property type="component" value="Unassembled WGS sequence"/>
</dbReference>
<feature type="region of interest" description="Disordered" evidence="1">
    <location>
        <begin position="203"/>
        <end position="241"/>
    </location>
</feature>
<accession>A0A0D7BGB4</accession>
<protein>
    <submittedName>
        <fullName evidence="2">Uncharacterized protein</fullName>
    </submittedName>
</protein>